<keyword evidence="5" id="KW-1185">Reference proteome</keyword>
<keyword evidence="1 3" id="KW-0472">Membrane</keyword>
<accession>A0A9P8I0M6</accession>
<evidence type="ECO:0008006" key="6">
    <source>
        <dbReference type="Google" id="ProtNLM"/>
    </source>
</evidence>
<feature type="compositionally biased region" description="Low complexity" evidence="2">
    <location>
        <begin position="405"/>
        <end position="424"/>
    </location>
</feature>
<evidence type="ECO:0000256" key="3">
    <source>
        <dbReference type="SAM" id="Phobius"/>
    </source>
</evidence>
<dbReference type="OrthoDB" id="9984693at2759"/>
<dbReference type="Proteomes" id="UP000698800">
    <property type="component" value="Unassembled WGS sequence"/>
</dbReference>
<protein>
    <recommendedName>
        <fullName evidence="6">Calcineurin-like phosphoesterase domain-containing protein</fullName>
    </recommendedName>
</protein>
<dbReference type="EMBL" id="JAGHQL010000090">
    <property type="protein sequence ID" value="KAH0539006.1"/>
    <property type="molecule type" value="Genomic_DNA"/>
</dbReference>
<keyword evidence="3" id="KW-0812">Transmembrane</keyword>
<feature type="region of interest" description="Disordered" evidence="2">
    <location>
        <begin position="405"/>
        <end position="429"/>
    </location>
</feature>
<keyword evidence="3" id="KW-1133">Transmembrane helix</keyword>
<dbReference type="GO" id="GO:0006506">
    <property type="term" value="P:GPI anchor biosynthetic process"/>
    <property type="evidence" value="ECO:0007669"/>
    <property type="project" value="InterPro"/>
</dbReference>
<feature type="region of interest" description="Disordered" evidence="2">
    <location>
        <begin position="505"/>
        <end position="524"/>
    </location>
</feature>
<feature type="transmembrane region" description="Helical" evidence="3">
    <location>
        <begin position="12"/>
        <end position="33"/>
    </location>
</feature>
<dbReference type="SUPFAM" id="SSF56300">
    <property type="entry name" value="Metallo-dependent phosphatases"/>
    <property type="match status" value="1"/>
</dbReference>
<dbReference type="GO" id="GO:0016020">
    <property type="term" value="C:membrane"/>
    <property type="evidence" value="ECO:0007669"/>
    <property type="project" value="GOC"/>
</dbReference>
<name>A0A9P8I0M6_9PEZI</name>
<reference evidence="4" key="1">
    <citation type="submission" date="2021-03" db="EMBL/GenBank/DDBJ databases">
        <title>Comparative genomics and phylogenomic investigation of the class Geoglossomycetes provide insights into ecological specialization and systematics.</title>
        <authorList>
            <person name="Melie T."/>
            <person name="Pirro S."/>
            <person name="Miller A.N."/>
            <person name="Quandt A."/>
        </authorList>
    </citation>
    <scope>NUCLEOTIDE SEQUENCE</scope>
    <source>
        <strain evidence="4">GBOQ0MN5Z8</strain>
    </source>
</reference>
<dbReference type="GO" id="GO:0005783">
    <property type="term" value="C:endoplasmic reticulum"/>
    <property type="evidence" value="ECO:0007669"/>
    <property type="project" value="TreeGrafter"/>
</dbReference>
<evidence type="ECO:0000313" key="4">
    <source>
        <dbReference type="EMBL" id="KAH0539006.1"/>
    </source>
</evidence>
<dbReference type="PANTHER" id="PTHR13315">
    <property type="entry name" value="METALLO PHOSPHOESTERASE RELATED"/>
    <property type="match status" value="1"/>
</dbReference>
<evidence type="ECO:0000256" key="2">
    <source>
        <dbReference type="SAM" id="MobiDB-lite"/>
    </source>
</evidence>
<dbReference type="InterPro" id="IPR029052">
    <property type="entry name" value="Metallo-depent_PP-like"/>
</dbReference>
<sequence length="524" mass="58181">MSSPLVLLRFLLLRILIPLSVLSTTWLYLYPIFHLCAFPSPPTSNLHSPFLNTLAQHFHLTLSNDDTAPFRLLVFGDPQLEGDTSLPAGGLLNFPSLKGILGLVRDVEGVKGKGEVVGRQLSKFLAEDVVRAVVAARKTLDLWGNDFYLAHIYRTMRWWTRPTHVAVLGDLLGSQWISDEEFKVRGDRFWNRVFRGGRRVGDDTTMGVVGGGAEVLGEDEAWGRRVVCVVGNHDVGYAGDMTEERAERFERVFGGMNWDIRFQLQGTVHNTTTPPPSIHLITLNSLNLDTPALSAHLQNKTYAFLNQILSTTPPKSKTDFTILLTHLPLHKPAGVCADPPFFDFHGQEYGGGVREQNHLSEASSKVLLEAVFGMRSPAVAGEGARNGIILTGHDHEGCDVYHYPSTSSPSSPHPYNTTNATTTAPPTPDSLREITVRSMMGDYGGSAGLLSAWFSRQKGEWEYSYQDCRAGVQHWWWGVHGLDFVTVVWWAVVWMAGGLVREGKRTRRRGGVRKGGKRKRRKAG</sequence>
<organism evidence="4 5">
    <name type="scientific">Glutinoglossum americanum</name>
    <dbReference type="NCBI Taxonomy" id="1670608"/>
    <lineage>
        <taxon>Eukaryota</taxon>
        <taxon>Fungi</taxon>
        <taxon>Dikarya</taxon>
        <taxon>Ascomycota</taxon>
        <taxon>Pezizomycotina</taxon>
        <taxon>Geoglossomycetes</taxon>
        <taxon>Geoglossales</taxon>
        <taxon>Geoglossaceae</taxon>
        <taxon>Glutinoglossum</taxon>
    </lineage>
</organism>
<evidence type="ECO:0000256" key="1">
    <source>
        <dbReference type="ARBA" id="ARBA00023136"/>
    </source>
</evidence>
<dbReference type="PANTHER" id="PTHR13315:SF1">
    <property type="entry name" value="PROTEIN TED1"/>
    <property type="match status" value="1"/>
</dbReference>
<dbReference type="Gene3D" id="3.60.21.10">
    <property type="match status" value="1"/>
</dbReference>
<evidence type="ECO:0000313" key="5">
    <source>
        <dbReference type="Proteomes" id="UP000698800"/>
    </source>
</evidence>
<proteinExistence type="predicted"/>
<dbReference type="InterPro" id="IPR033308">
    <property type="entry name" value="PGAP5/Cdc1/Ted1"/>
</dbReference>
<gene>
    <name evidence="4" type="ORF">FGG08_004456</name>
</gene>
<comment type="caution">
    <text evidence="4">The sequence shown here is derived from an EMBL/GenBank/DDBJ whole genome shotgun (WGS) entry which is preliminary data.</text>
</comment>
<dbReference type="AlphaFoldDB" id="A0A9P8I0M6"/>
<feature type="transmembrane region" description="Helical" evidence="3">
    <location>
        <begin position="475"/>
        <end position="500"/>
    </location>
</feature>